<protein>
    <submittedName>
        <fullName evidence="4">Uncharacterized protein</fullName>
    </submittedName>
</protein>
<proteinExistence type="predicted"/>
<dbReference type="PROSITE" id="PS00626">
    <property type="entry name" value="RCC1_2"/>
    <property type="match status" value="1"/>
</dbReference>
<dbReference type="SUPFAM" id="SSF50985">
    <property type="entry name" value="RCC1/BLIP-II"/>
    <property type="match status" value="1"/>
</dbReference>
<feature type="repeat" description="RCC1" evidence="2">
    <location>
        <begin position="437"/>
        <end position="494"/>
    </location>
</feature>
<feature type="region of interest" description="Disordered" evidence="3">
    <location>
        <begin position="349"/>
        <end position="390"/>
    </location>
</feature>
<evidence type="ECO:0000256" key="1">
    <source>
        <dbReference type="ARBA" id="ARBA00022737"/>
    </source>
</evidence>
<dbReference type="InterPro" id="IPR000408">
    <property type="entry name" value="Reg_chr_condens"/>
</dbReference>
<feature type="compositionally biased region" description="Basic and acidic residues" evidence="3">
    <location>
        <begin position="368"/>
        <end position="380"/>
    </location>
</feature>
<keyword evidence="1" id="KW-0677">Repeat</keyword>
<accession>A0A6A3WAN8</accession>
<feature type="compositionally biased region" description="Polar residues" evidence="3">
    <location>
        <begin position="150"/>
        <end position="173"/>
    </location>
</feature>
<gene>
    <name evidence="4" type="ORF">PF002_g27092</name>
</gene>
<evidence type="ECO:0000313" key="5">
    <source>
        <dbReference type="Proteomes" id="UP000440367"/>
    </source>
</evidence>
<feature type="compositionally biased region" description="Polar residues" evidence="3">
    <location>
        <begin position="349"/>
        <end position="362"/>
    </location>
</feature>
<dbReference type="Pfam" id="PF00415">
    <property type="entry name" value="RCC1"/>
    <property type="match status" value="2"/>
</dbReference>
<feature type="repeat" description="RCC1" evidence="2">
    <location>
        <begin position="552"/>
        <end position="615"/>
    </location>
</feature>
<dbReference type="PRINTS" id="PR00633">
    <property type="entry name" value="RCCNDNSATION"/>
</dbReference>
<feature type="repeat" description="RCC1" evidence="2">
    <location>
        <begin position="494"/>
        <end position="551"/>
    </location>
</feature>
<evidence type="ECO:0000256" key="2">
    <source>
        <dbReference type="PROSITE-ProRule" id="PRU00235"/>
    </source>
</evidence>
<dbReference type="EMBL" id="QXGD01002971">
    <property type="protein sequence ID" value="KAE9182084.1"/>
    <property type="molecule type" value="Genomic_DNA"/>
</dbReference>
<reference evidence="4 5" key="1">
    <citation type="submission" date="2018-08" db="EMBL/GenBank/DDBJ databases">
        <title>Genomic investigation of the strawberry pathogen Phytophthora fragariae indicates pathogenicity is determined by transcriptional variation in three key races.</title>
        <authorList>
            <person name="Adams T.M."/>
            <person name="Armitage A.D."/>
            <person name="Sobczyk M.K."/>
            <person name="Bates H.J."/>
            <person name="Dunwell J.M."/>
            <person name="Nellist C.F."/>
            <person name="Harrison R.J."/>
        </authorList>
    </citation>
    <scope>NUCLEOTIDE SEQUENCE [LARGE SCALE GENOMIC DNA]</scope>
    <source>
        <strain evidence="4 5">BC-1</strain>
    </source>
</reference>
<dbReference type="Gene3D" id="2.130.10.30">
    <property type="entry name" value="Regulator of chromosome condensation 1/beta-lactamase-inhibitor protein II"/>
    <property type="match status" value="1"/>
</dbReference>
<comment type="caution">
    <text evidence="4">The sequence shown here is derived from an EMBL/GenBank/DDBJ whole genome shotgun (WGS) entry which is preliminary data.</text>
</comment>
<dbReference type="Proteomes" id="UP000440367">
    <property type="component" value="Unassembled WGS sequence"/>
</dbReference>
<dbReference type="PANTHER" id="PTHR22870:SF408">
    <property type="entry name" value="OS09G0560450 PROTEIN"/>
    <property type="match status" value="1"/>
</dbReference>
<evidence type="ECO:0000313" key="4">
    <source>
        <dbReference type="EMBL" id="KAE9182084.1"/>
    </source>
</evidence>
<dbReference type="InterPro" id="IPR009091">
    <property type="entry name" value="RCC1/BLIP-II"/>
</dbReference>
<feature type="region of interest" description="Disordered" evidence="3">
    <location>
        <begin position="128"/>
        <end position="173"/>
    </location>
</feature>
<dbReference type="InterPro" id="IPR051210">
    <property type="entry name" value="Ub_ligase/GEF_domain"/>
</dbReference>
<dbReference type="AlphaFoldDB" id="A0A6A3WAN8"/>
<name>A0A6A3WAN8_9STRA</name>
<dbReference type="PROSITE" id="PS50012">
    <property type="entry name" value="RCC1_3"/>
    <property type="match status" value="3"/>
</dbReference>
<dbReference type="PANTHER" id="PTHR22870">
    <property type="entry name" value="REGULATOR OF CHROMOSOME CONDENSATION"/>
    <property type="match status" value="1"/>
</dbReference>
<evidence type="ECO:0000256" key="3">
    <source>
        <dbReference type="SAM" id="MobiDB-lite"/>
    </source>
</evidence>
<organism evidence="4 5">
    <name type="scientific">Phytophthora fragariae</name>
    <dbReference type="NCBI Taxonomy" id="53985"/>
    <lineage>
        <taxon>Eukaryota</taxon>
        <taxon>Sar</taxon>
        <taxon>Stramenopiles</taxon>
        <taxon>Oomycota</taxon>
        <taxon>Peronosporomycetes</taxon>
        <taxon>Peronosporales</taxon>
        <taxon>Peronosporaceae</taxon>
        <taxon>Phytophthora</taxon>
    </lineage>
</organism>
<sequence>MDPDHVACYAQAQVELRELFHELECNGQVSAAELQWSLVPFTAGDVKRDLLSLLAELKSKHQSLDEAEFLRVMWRKLYLASAVDATKSGAAGQHKSINVSLAHVIVSVKRRQQLRQFASYYASRGISGADHLTPPPKGMKGDMASAKSAPLQSPSRKEFSSSPQLTELRGQSSADKAGVLPVHSSFESISALRRRVSACYDVVACVFDAEVLQMRPRTLLSRTRSAEVRSCSQLYCLLFSKDAGNFILGCTYFAENARRNHQDEKVGYGIPTESNNDLLAASSLYRSFSWDDRDDGGLLMVRMEEVGLRNIVAACSSRTSFAASTGRKLHQWRALESYRVLESTSAEMLKSVQSQPQQNNSYEEIEEERAHNSDGAEHLTSEPSAGVRMLDTDPTGDCFGLLGGNPLLARTKTIADVGDLRQLAAGEHFYMAISSTGGLYSWESCPSASASSLSTAPPLGRGCPIPERVPWFSPPEKVIRVACGDHHTIALTGSGVYAWGSNIYGQLGLGGQSSSSDPYTLEPALVSLPADCTPAVDVACGDTHSIILSVAGQILTFGCNWEGQLGIDDSRPSDKLCDVAGVGCAYEPLQVLLPGDRRVYLIAAGPQTTAVVSTTGQVFQWGKYVADGIDGVCGRVSRWVPEELKSVRQDRAESAPGPIWHSIAIADGLVLLTRHVSPDKVAVVGSTAQQ</sequence>